<dbReference type="RefSeq" id="WP_076724887.1">
    <property type="nucleotide sequence ID" value="NZ_MSCW01000007.1"/>
</dbReference>
<dbReference type="InterPro" id="IPR050251">
    <property type="entry name" value="HpcH-HpaI_aldolase"/>
</dbReference>
<dbReference type="EMBL" id="MSCW01000007">
    <property type="protein sequence ID" value="ONF43422.1"/>
    <property type="molecule type" value="Genomic_DNA"/>
</dbReference>
<proteinExistence type="inferred from homology"/>
<comment type="similarity">
    <text evidence="1">Belongs to the HpcH/HpaI aldolase family.</text>
</comment>
<evidence type="ECO:0000313" key="5">
    <source>
        <dbReference type="EMBL" id="ONF43422.1"/>
    </source>
</evidence>
<sequence length="268" mass="29082">MELPKNRFKEALQKSDALQLGCWAGFAHSYAAEILATVGYDWLLVDGEHAPNTVQTLLTQLQALAPYRSAPVVRIPNHDPSLIKQVLDIGTLSLMVPMVESEEQAKALVRAMRYPPYGIRGVGGGLARATVWDGVENYLETAHQEQCLVVQIESPTGVEHVETIAATEGVDALFVGPADLSLGMGHPNNPNHPEVQAAIARVLKAAQANGKACGILAPRLEDARRYEAQGFRFIAIGIDISFLKQAAQQKLQAYRDETGVTTGERATY</sequence>
<dbReference type="Pfam" id="PF03328">
    <property type="entry name" value="HpcH_HpaI"/>
    <property type="match status" value="1"/>
</dbReference>
<dbReference type="InterPro" id="IPR005000">
    <property type="entry name" value="Aldolase/citrate-lyase_domain"/>
</dbReference>
<feature type="domain" description="HpcH/HpaI aldolase/citrate lyase" evidence="4">
    <location>
        <begin position="19"/>
        <end position="242"/>
    </location>
</feature>
<comment type="caution">
    <text evidence="5">The sequence shown here is derived from an EMBL/GenBank/DDBJ whole genome shotgun (WGS) entry which is preliminary data.</text>
</comment>
<reference evidence="5 6" key="1">
    <citation type="submission" date="2016-12" db="EMBL/GenBank/DDBJ databases">
        <title>Marinobacter lutaoensis whole genome sequencing.</title>
        <authorList>
            <person name="Verma A."/>
            <person name="Krishnamurthi S."/>
        </authorList>
    </citation>
    <scope>NUCLEOTIDE SEQUENCE [LARGE SCALE GENOMIC DNA]</scope>
    <source>
        <strain evidence="5 6">T5054</strain>
    </source>
</reference>
<organism evidence="5 6">
    <name type="scientific">Marinobacter lutaoensis</name>
    <dbReference type="NCBI Taxonomy" id="135739"/>
    <lineage>
        <taxon>Bacteria</taxon>
        <taxon>Pseudomonadati</taxon>
        <taxon>Pseudomonadota</taxon>
        <taxon>Gammaproteobacteria</taxon>
        <taxon>Pseudomonadales</taxon>
        <taxon>Marinobacteraceae</taxon>
        <taxon>Marinobacter</taxon>
    </lineage>
</organism>
<dbReference type="AlphaFoldDB" id="A0A1V2DS17"/>
<evidence type="ECO:0000313" key="6">
    <source>
        <dbReference type="Proteomes" id="UP000189339"/>
    </source>
</evidence>
<dbReference type="GO" id="GO:0016832">
    <property type="term" value="F:aldehyde-lyase activity"/>
    <property type="evidence" value="ECO:0007669"/>
    <property type="project" value="TreeGrafter"/>
</dbReference>
<dbReference type="FunFam" id="3.20.20.60:FF:000004">
    <property type="entry name" value="5-keto-4-deoxy-D-glucarate aldolase"/>
    <property type="match status" value="1"/>
</dbReference>
<keyword evidence="6" id="KW-1185">Reference proteome</keyword>
<dbReference type="Gene3D" id="3.20.20.60">
    <property type="entry name" value="Phosphoenolpyruvate-binding domains"/>
    <property type="match status" value="1"/>
</dbReference>
<evidence type="ECO:0000256" key="3">
    <source>
        <dbReference type="ARBA" id="ARBA00023239"/>
    </source>
</evidence>
<dbReference type="Proteomes" id="UP000189339">
    <property type="component" value="Unassembled WGS sequence"/>
</dbReference>
<evidence type="ECO:0000256" key="1">
    <source>
        <dbReference type="ARBA" id="ARBA00005568"/>
    </source>
</evidence>
<dbReference type="GO" id="GO:0005737">
    <property type="term" value="C:cytoplasm"/>
    <property type="evidence" value="ECO:0007669"/>
    <property type="project" value="TreeGrafter"/>
</dbReference>
<gene>
    <name evidence="5" type="ORF">BTO32_12165</name>
</gene>
<dbReference type="InterPro" id="IPR015813">
    <property type="entry name" value="Pyrv/PenolPyrv_kinase-like_dom"/>
</dbReference>
<dbReference type="InterPro" id="IPR040442">
    <property type="entry name" value="Pyrv_kinase-like_dom_sf"/>
</dbReference>
<dbReference type="SUPFAM" id="SSF51621">
    <property type="entry name" value="Phosphoenolpyruvate/pyruvate domain"/>
    <property type="match status" value="1"/>
</dbReference>
<evidence type="ECO:0000256" key="2">
    <source>
        <dbReference type="ARBA" id="ARBA00022723"/>
    </source>
</evidence>
<dbReference type="GO" id="GO:0046872">
    <property type="term" value="F:metal ion binding"/>
    <property type="evidence" value="ECO:0007669"/>
    <property type="project" value="UniProtKB-KW"/>
</dbReference>
<protein>
    <submittedName>
        <fullName evidence="5">2-dehydro-3-deoxyglucarate aldolase</fullName>
    </submittedName>
</protein>
<keyword evidence="2" id="KW-0479">Metal-binding</keyword>
<name>A0A1V2DS17_9GAMM</name>
<accession>A0A1V2DS17</accession>
<dbReference type="OrthoDB" id="86160at2"/>
<dbReference type="STRING" id="135739.BTO32_12165"/>
<evidence type="ECO:0000259" key="4">
    <source>
        <dbReference type="Pfam" id="PF03328"/>
    </source>
</evidence>
<dbReference type="PANTHER" id="PTHR30502:SF0">
    <property type="entry name" value="PHOSPHOENOLPYRUVATE CARBOXYLASE FAMILY PROTEIN"/>
    <property type="match status" value="1"/>
</dbReference>
<keyword evidence="3" id="KW-0456">Lyase</keyword>
<dbReference type="PANTHER" id="PTHR30502">
    <property type="entry name" value="2-KETO-3-DEOXY-L-RHAMNONATE ALDOLASE"/>
    <property type="match status" value="1"/>
</dbReference>